<dbReference type="Proteomes" id="UP001501288">
    <property type="component" value="Unassembled WGS sequence"/>
</dbReference>
<accession>A0ABN2B8H4</accession>
<dbReference type="Gene3D" id="2.40.110.10">
    <property type="entry name" value="Butyryl-CoA Dehydrogenase, subunit A, domain 2"/>
    <property type="match status" value="1"/>
</dbReference>
<protein>
    <submittedName>
        <fullName evidence="9">Acyl-CoA dehydrogenase family protein</fullName>
    </submittedName>
</protein>
<evidence type="ECO:0000313" key="10">
    <source>
        <dbReference type="Proteomes" id="UP001501288"/>
    </source>
</evidence>
<evidence type="ECO:0000256" key="3">
    <source>
        <dbReference type="ARBA" id="ARBA00022630"/>
    </source>
</evidence>
<dbReference type="InterPro" id="IPR009100">
    <property type="entry name" value="AcylCoA_DH/oxidase_NM_dom_sf"/>
</dbReference>
<reference evidence="9 10" key="1">
    <citation type="journal article" date="2019" name="Int. J. Syst. Evol. Microbiol.">
        <title>The Global Catalogue of Microorganisms (GCM) 10K type strain sequencing project: providing services to taxonomists for standard genome sequencing and annotation.</title>
        <authorList>
            <consortium name="The Broad Institute Genomics Platform"/>
            <consortium name="The Broad Institute Genome Sequencing Center for Infectious Disease"/>
            <person name="Wu L."/>
            <person name="Ma J."/>
        </authorList>
    </citation>
    <scope>NUCLEOTIDE SEQUENCE [LARGE SCALE GENOMIC DNA]</scope>
    <source>
        <strain evidence="9 10">JCM 14588</strain>
    </source>
</reference>
<name>A0ABN2B8H4_9MICO</name>
<dbReference type="EMBL" id="BAAANV010000017">
    <property type="protein sequence ID" value="GAA1535175.1"/>
    <property type="molecule type" value="Genomic_DNA"/>
</dbReference>
<comment type="caution">
    <text evidence="9">The sequence shown here is derived from an EMBL/GenBank/DDBJ whole genome shotgun (WGS) entry which is preliminary data.</text>
</comment>
<keyword evidence="4 5" id="KW-0274">FAD</keyword>
<evidence type="ECO:0000256" key="2">
    <source>
        <dbReference type="ARBA" id="ARBA00009347"/>
    </source>
</evidence>
<keyword evidence="10" id="KW-1185">Reference proteome</keyword>
<evidence type="ECO:0000256" key="4">
    <source>
        <dbReference type="ARBA" id="ARBA00022827"/>
    </source>
</evidence>
<evidence type="ECO:0000256" key="6">
    <source>
        <dbReference type="SAM" id="MobiDB-lite"/>
    </source>
</evidence>
<dbReference type="Pfam" id="PF00441">
    <property type="entry name" value="Acyl-CoA_dh_1"/>
    <property type="match status" value="1"/>
</dbReference>
<feature type="region of interest" description="Disordered" evidence="6">
    <location>
        <begin position="71"/>
        <end position="106"/>
    </location>
</feature>
<dbReference type="PANTHER" id="PTHR43884">
    <property type="entry name" value="ACYL-COA DEHYDROGENASE"/>
    <property type="match status" value="1"/>
</dbReference>
<comment type="similarity">
    <text evidence="2 5">Belongs to the acyl-CoA dehydrogenase family.</text>
</comment>
<keyword evidence="3 5" id="KW-0285">Flavoprotein</keyword>
<evidence type="ECO:0000256" key="1">
    <source>
        <dbReference type="ARBA" id="ARBA00001974"/>
    </source>
</evidence>
<feature type="domain" description="Acyl-CoA oxidase/dehydrogenase middle" evidence="8">
    <location>
        <begin position="154"/>
        <end position="249"/>
    </location>
</feature>
<dbReference type="Gene3D" id="1.20.140.10">
    <property type="entry name" value="Butyryl-CoA Dehydrogenase, subunit A, domain 3"/>
    <property type="match status" value="1"/>
</dbReference>
<feature type="domain" description="Acyl-CoA dehydrogenase/oxidase C-terminal" evidence="7">
    <location>
        <begin position="266"/>
        <end position="417"/>
    </location>
</feature>
<dbReference type="SUPFAM" id="SSF47203">
    <property type="entry name" value="Acyl-CoA dehydrogenase C-terminal domain-like"/>
    <property type="match status" value="1"/>
</dbReference>
<dbReference type="InterPro" id="IPR036250">
    <property type="entry name" value="AcylCo_DH-like_C"/>
</dbReference>
<dbReference type="PANTHER" id="PTHR43884:SF12">
    <property type="entry name" value="ISOVALERYL-COA DEHYDROGENASE, MITOCHONDRIAL-RELATED"/>
    <property type="match status" value="1"/>
</dbReference>
<evidence type="ECO:0000259" key="7">
    <source>
        <dbReference type="Pfam" id="PF00441"/>
    </source>
</evidence>
<gene>
    <name evidence="9" type="ORF">GCM10009762_06710</name>
</gene>
<organism evidence="9 10">
    <name type="scientific">Dermacoccus barathri</name>
    <dbReference type="NCBI Taxonomy" id="322601"/>
    <lineage>
        <taxon>Bacteria</taxon>
        <taxon>Bacillati</taxon>
        <taxon>Actinomycetota</taxon>
        <taxon>Actinomycetes</taxon>
        <taxon>Micrococcales</taxon>
        <taxon>Dermacoccaceae</taxon>
        <taxon>Dermacoccus</taxon>
    </lineage>
</organism>
<dbReference type="InterPro" id="IPR009075">
    <property type="entry name" value="AcylCo_DH/oxidase_C"/>
</dbReference>
<evidence type="ECO:0000259" key="8">
    <source>
        <dbReference type="Pfam" id="PF02770"/>
    </source>
</evidence>
<dbReference type="InterPro" id="IPR037069">
    <property type="entry name" value="AcylCoA_DH/ox_N_sf"/>
</dbReference>
<comment type="cofactor">
    <cofactor evidence="1 5">
        <name>FAD</name>
        <dbReference type="ChEBI" id="CHEBI:57692"/>
    </cofactor>
</comment>
<evidence type="ECO:0000313" key="9">
    <source>
        <dbReference type="EMBL" id="GAA1535175.1"/>
    </source>
</evidence>
<dbReference type="InterPro" id="IPR046373">
    <property type="entry name" value="Acyl-CoA_Oxase/DH_mid-dom_sf"/>
</dbReference>
<sequence length="425" mass="45449">MLPHSPKISRKGNVMIDLEIPKKFVPLVKQAGSMADEVFRPVSRKYDLAEHEYPRELDLVSALIDGMSDSGAGNGAGASGSTRAAEDEEKPSKSAKKGGNKNGANMSSALSIMETCRGDVGLTLSIPRQGLGNAAIAAVANDEQKERYGNRWAAMAITEPDTGSDSGNIRTTATKDGDEYVLNGEKIFVTSGERAELVVVWATLDKSLGKKAIKSFVVERSNPGLKLVRLEHKLGIRASDTAAFVLDDCRVPASDLLGDPEIRTEGGFGGAMQTFDNTRPLVASMAVGLTRACLDFTRAALEKAGHGQDWDAPIAAQSYASARLVQMEADYEAALLLTLRAAWMADNGKPNSMEASMAKAKAGRTCVDVALSCIELVGVDGYAETELLEKWARDSKILDIFEGTQQIQLLVVARRLLGLTSGQLK</sequence>
<evidence type="ECO:0000256" key="5">
    <source>
        <dbReference type="RuleBase" id="RU362125"/>
    </source>
</evidence>
<dbReference type="Pfam" id="PF02770">
    <property type="entry name" value="Acyl-CoA_dh_M"/>
    <property type="match status" value="1"/>
</dbReference>
<dbReference type="InterPro" id="IPR006091">
    <property type="entry name" value="Acyl-CoA_Oxase/DH_mid-dom"/>
</dbReference>
<dbReference type="Gene3D" id="1.10.540.10">
    <property type="entry name" value="Acyl-CoA dehydrogenase/oxidase, N-terminal domain"/>
    <property type="match status" value="1"/>
</dbReference>
<proteinExistence type="inferred from homology"/>
<keyword evidence="5" id="KW-0560">Oxidoreductase</keyword>
<dbReference type="SUPFAM" id="SSF56645">
    <property type="entry name" value="Acyl-CoA dehydrogenase NM domain-like"/>
    <property type="match status" value="1"/>
</dbReference>